<sequence length="298" mass="32655">MRIPVYWVDAFTEKPLGGNPAVVVPQADDLTEAQMQGIAHEVNCSETAFICPTTITEADLRLRWFSPTQEVDLCGHATVAALHVLAQEQRFNLRPGTLQYLYLETRSGLLTASVDQTQDHRIGIWLSLPLCTFELLAAPEIHTLQTLLGVKPMTDPAPVMDSLNRDVLLSVEKLHTLHGLKPQLESMAAFNRQQGWRGVCIYTLDTQIPSHTAHLRFFAPNMGITEDPVTGSVSVPLALYLHQQAASLPATNLDVATAMTFEQGDCLGRPGRLQVDLGSGSPRLGGHAVTVMRGEFEL</sequence>
<dbReference type="Proteomes" id="UP000607397">
    <property type="component" value="Unassembled WGS sequence"/>
</dbReference>
<name>A0A8K2A9P5_9CYAN</name>
<evidence type="ECO:0000256" key="1">
    <source>
        <dbReference type="PIRSR" id="PIRSR016184-1"/>
    </source>
</evidence>
<dbReference type="PANTHER" id="PTHR13774">
    <property type="entry name" value="PHENAZINE BIOSYNTHESIS PROTEIN"/>
    <property type="match status" value="1"/>
</dbReference>
<comment type="caution">
    <text evidence="2">The sequence shown here is derived from an EMBL/GenBank/DDBJ whole genome shotgun (WGS) entry which is preliminary data.</text>
</comment>
<feature type="active site" evidence="1">
    <location>
        <position position="46"/>
    </location>
</feature>
<dbReference type="Gene3D" id="3.10.310.10">
    <property type="entry name" value="Diaminopimelate Epimerase, Chain A, domain 1"/>
    <property type="match status" value="2"/>
</dbReference>
<accession>A0A8K2A9P5</accession>
<dbReference type="EMBL" id="WVIC01000051">
    <property type="protein sequence ID" value="NCJ08410.1"/>
    <property type="molecule type" value="Genomic_DNA"/>
</dbReference>
<organism evidence="2 3">
    <name type="scientific">Petrachloros mirabilis ULC683</name>
    <dbReference type="NCBI Taxonomy" id="2781853"/>
    <lineage>
        <taxon>Bacteria</taxon>
        <taxon>Bacillati</taxon>
        <taxon>Cyanobacteriota</taxon>
        <taxon>Cyanophyceae</taxon>
        <taxon>Synechococcales</taxon>
        <taxon>Petrachlorosaceae</taxon>
        <taxon>Petrachloros</taxon>
        <taxon>Petrachloros mirabilis</taxon>
    </lineage>
</organism>
<protein>
    <submittedName>
        <fullName evidence="2">PhzF family phenazine biosynthesis isomerase</fullName>
    </submittedName>
</protein>
<dbReference type="AlphaFoldDB" id="A0A8K2A9P5"/>
<dbReference type="SUPFAM" id="SSF54506">
    <property type="entry name" value="Diaminopimelate epimerase-like"/>
    <property type="match status" value="1"/>
</dbReference>
<dbReference type="PIRSF" id="PIRSF016184">
    <property type="entry name" value="PhzC_PhzF"/>
    <property type="match status" value="1"/>
</dbReference>
<evidence type="ECO:0000313" key="2">
    <source>
        <dbReference type="EMBL" id="NCJ08410.1"/>
    </source>
</evidence>
<evidence type="ECO:0000313" key="3">
    <source>
        <dbReference type="Proteomes" id="UP000607397"/>
    </source>
</evidence>
<keyword evidence="3" id="KW-1185">Reference proteome</keyword>
<proteinExistence type="predicted"/>
<gene>
    <name evidence="2" type="ORF">GS597_18230</name>
</gene>
<reference evidence="2" key="1">
    <citation type="submission" date="2019-12" db="EMBL/GenBank/DDBJ databases">
        <title>High-Quality draft genome sequences of three cyanobacteria isolated from the limestone walls of the Old Cathedral of Coimbra.</title>
        <authorList>
            <person name="Tiago I."/>
            <person name="Soares F."/>
            <person name="Portugal A."/>
        </authorList>
    </citation>
    <scope>NUCLEOTIDE SEQUENCE [LARGE SCALE GENOMIC DNA]</scope>
    <source>
        <strain evidence="2">C</strain>
    </source>
</reference>
<dbReference type="InterPro" id="IPR003719">
    <property type="entry name" value="Phenazine_PhzF-like"/>
</dbReference>
<dbReference type="NCBIfam" id="TIGR00654">
    <property type="entry name" value="PhzF_family"/>
    <property type="match status" value="1"/>
</dbReference>
<dbReference type="RefSeq" id="WP_161826882.1">
    <property type="nucleotide sequence ID" value="NZ_WVIC01000051.1"/>
</dbReference>
<dbReference type="GO" id="GO:0016853">
    <property type="term" value="F:isomerase activity"/>
    <property type="evidence" value="ECO:0007669"/>
    <property type="project" value="UniProtKB-KW"/>
</dbReference>
<dbReference type="GO" id="GO:0005737">
    <property type="term" value="C:cytoplasm"/>
    <property type="evidence" value="ECO:0007669"/>
    <property type="project" value="TreeGrafter"/>
</dbReference>
<dbReference type="Pfam" id="PF02567">
    <property type="entry name" value="PhzC-PhzF"/>
    <property type="match status" value="1"/>
</dbReference>
<keyword evidence="2" id="KW-0413">Isomerase</keyword>